<feature type="binding site" evidence="8">
    <location>
        <position position="314"/>
    </location>
    <ligand>
        <name>Zn(2+)</name>
        <dbReference type="ChEBI" id="CHEBI:29105"/>
        <label>2</label>
    </ligand>
</feature>
<comment type="similarity">
    <text evidence="1 6">Belongs to the peptidase M42 family.</text>
</comment>
<dbReference type="Proteomes" id="UP000184207">
    <property type="component" value="Unassembled WGS sequence"/>
</dbReference>
<keyword evidence="2 9" id="KW-0031">Aminopeptidase</keyword>
<keyword evidence="5" id="KW-0378">Hydrolase</keyword>
<accession>A0A1M7S7D6</accession>
<evidence type="ECO:0000256" key="5">
    <source>
        <dbReference type="ARBA" id="ARBA00022801"/>
    </source>
</evidence>
<dbReference type="InterPro" id="IPR008007">
    <property type="entry name" value="Peptidase_M42"/>
</dbReference>
<evidence type="ECO:0000256" key="8">
    <source>
        <dbReference type="PIRSR" id="PIRSR001123-2"/>
    </source>
</evidence>
<evidence type="ECO:0000313" key="10">
    <source>
        <dbReference type="Proteomes" id="UP000184207"/>
    </source>
</evidence>
<sequence length="339" mass="37138">MLSSFSAGSSVDVNVEDLIALCSVPGVSGREENVRNEISKLLRVENGQLKTDKIGNLLYEKFGTENHKEILIMAHMDEIGFYITSVREDGKLEVRNVGGIIEDAIQGSFVEIITRGGVIPGVIGAVPPHLKADGVNFDKVIDVGAKSKDEVLKLGIDVMDYAVFKKHYAILNNDYIAMRSLDDRFGCYTLVECSRGFSNKSKVVFAWTVQEEVGLRGAKALATNYSPDVAIAVDSFACCSKQNRHIELGKGPVIRALDNSSISDVEYVRYMISIAKDNGIPIQIGATGGGNDASVFVEKGVPMIALSVPVRYLHSQVEMISLTDLWNLIRLLKKFLEVY</sequence>
<dbReference type="InterPro" id="IPR051464">
    <property type="entry name" value="Peptidase_M42_aminopept"/>
</dbReference>
<feature type="binding site" evidence="8">
    <location>
        <position position="234"/>
    </location>
    <ligand>
        <name>Zn(2+)</name>
        <dbReference type="ChEBI" id="CHEBI:29105"/>
        <label>1</label>
    </ligand>
</feature>
<gene>
    <name evidence="9" type="ORF">SAMN02745226_00621</name>
</gene>
<evidence type="ECO:0000256" key="7">
    <source>
        <dbReference type="PIRSR" id="PIRSR001123-1"/>
    </source>
</evidence>
<dbReference type="STRING" id="1121883.SAMN02745226_00621"/>
<feature type="binding site" evidence="8">
    <location>
        <position position="182"/>
    </location>
    <ligand>
        <name>Zn(2+)</name>
        <dbReference type="ChEBI" id="CHEBI:29105"/>
        <label>1</label>
    </ligand>
</feature>
<feature type="binding site" evidence="8">
    <location>
        <position position="182"/>
    </location>
    <ligand>
        <name>Zn(2+)</name>
        <dbReference type="ChEBI" id="CHEBI:29105"/>
        <label>2</label>
    </ligand>
</feature>
<evidence type="ECO:0000256" key="3">
    <source>
        <dbReference type="ARBA" id="ARBA00022670"/>
    </source>
</evidence>
<feature type="binding site" evidence="8">
    <location>
        <position position="212"/>
    </location>
    <ligand>
        <name>Zn(2+)</name>
        <dbReference type="ChEBI" id="CHEBI:29105"/>
        <label>2</label>
    </ligand>
</feature>
<feature type="binding site" evidence="8">
    <location>
        <position position="75"/>
    </location>
    <ligand>
        <name>Zn(2+)</name>
        <dbReference type="ChEBI" id="CHEBI:29105"/>
        <label>1</label>
    </ligand>
</feature>
<dbReference type="SUPFAM" id="SSF101821">
    <property type="entry name" value="Aminopeptidase/glucanase lid domain"/>
    <property type="match status" value="1"/>
</dbReference>
<evidence type="ECO:0000256" key="4">
    <source>
        <dbReference type="ARBA" id="ARBA00022723"/>
    </source>
</evidence>
<evidence type="ECO:0000256" key="2">
    <source>
        <dbReference type="ARBA" id="ARBA00022438"/>
    </source>
</evidence>
<dbReference type="SUPFAM" id="SSF53187">
    <property type="entry name" value="Zn-dependent exopeptidases"/>
    <property type="match status" value="1"/>
</dbReference>
<dbReference type="RefSeq" id="WP_072758199.1">
    <property type="nucleotide sequence ID" value="NZ_FRDJ01000002.1"/>
</dbReference>
<feature type="active site" description="Proton acceptor" evidence="7">
    <location>
        <position position="211"/>
    </location>
</feature>
<keyword evidence="4 8" id="KW-0479">Metal-binding</keyword>
<dbReference type="GO" id="GO:0006508">
    <property type="term" value="P:proteolysis"/>
    <property type="evidence" value="ECO:0007669"/>
    <property type="project" value="UniProtKB-KW"/>
</dbReference>
<keyword evidence="10" id="KW-1185">Reference proteome</keyword>
<evidence type="ECO:0000256" key="1">
    <source>
        <dbReference type="ARBA" id="ARBA00006272"/>
    </source>
</evidence>
<dbReference type="EMBL" id="FRDJ01000002">
    <property type="protein sequence ID" value="SHN54537.1"/>
    <property type="molecule type" value="Genomic_DNA"/>
</dbReference>
<dbReference type="GO" id="GO:0046872">
    <property type="term" value="F:metal ion binding"/>
    <property type="evidence" value="ECO:0007669"/>
    <property type="project" value="UniProtKB-UniRule"/>
</dbReference>
<dbReference type="GO" id="GO:0004177">
    <property type="term" value="F:aminopeptidase activity"/>
    <property type="evidence" value="ECO:0007669"/>
    <property type="project" value="UniProtKB-UniRule"/>
</dbReference>
<proteinExistence type="inferred from homology"/>
<organism evidence="9 10">
    <name type="scientific">Fervidobacterium gondwanense DSM 13020</name>
    <dbReference type="NCBI Taxonomy" id="1121883"/>
    <lineage>
        <taxon>Bacteria</taxon>
        <taxon>Thermotogati</taxon>
        <taxon>Thermotogota</taxon>
        <taxon>Thermotogae</taxon>
        <taxon>Thermotogales</taxon>
        <taxon>Fervidobacteriaceae</taxon>
        <taxon>Fervidobacterium</taxon>
    </lineage>
</organism>
<reference evidence="10" key="1">
    <citation type="submission" date="2016-12" db="EMBL/GenBank/DDBJ databases">
        <authorList>
            <person name="Varghese N."/>
            <person name="Submissions S."/>
        </authorList>
    </citation>
    <scope>NUCLEOTIDE SEQUENCE [LARGE SCALE GENOMIC DNA]</scope>
    <source>
        <strain evidence="10">DSM 13020</strain>
    </source>
</reference>
<dbReference type="AlphaFoldDB" id="A0A1M7S7D6"/>
<comment type="cofactor">
    <cofactor evidence="8">
        <name>a divalent metal cation</name>
        <dbReference type="ChEBI" id="CHEBI:60240"/>
    </cofactor>
    <text evidence="8">Binds 2 divalent metal cations per subunit.</text>
</comment>
<protein>
    <submittedName>
        <fullName evidence="9">Putative aminopeptidase FrvX</fullName>
    </submittedName>
</protein>
<keyword evidence="3" id="KW-0645">Protease</keyword>
<dbReference type="OrthoDB" id="48055at2"/>
<dbReference type="PANTHER" id="PTHR32481">
    <property type="entry name" value="AMINOPEPTIDASE"/>
    <property type="match status" value="1"/>
</dbReference>
<dbReference type="Pfam" id="PF05343">
    <property type="entry name" value="Peptidase_M42"/>
    <property type="match status" value="1"/>
</dbReference>
<evidence type="ECO:0000256" key="6">
    <source>
        <dbReference type="PIRNR" id="PIRNR001123"/>
    </source>
</evidence>
<name>A0A1M7S7D6_FERGO</name>
<evidence type="ECO:0000313" key="9">
    <source>
        <dbReference type="EMBL" id="SHN54537.1"/>
    </source>
</evidence>
<dbReference type="PIRSF" id="PIRSF001123">
    <property type="entry name" value="PepA_GA"/>
    <property type="match status" value="1"/>
</dbReference>
<dbReference type="Gene3D" id="2.40.30.40">
    <property type="entry name" value="Peptidase M42, domain 2"/>
    <property type="match status" value="1"/>
</dbReference>
<dbReference type="Gene3D" id="3.40.630.10">
    <property type="entry name" value="Zn peptidases"/>
    <property type="match status" value="1"/>
</dbReference>
<dbReference type="InterPro" id="IPR023367">
    <property type="entry name" value="Peptidase_M42_dom2"/>
</dbReference>
<dbReference type="PANTHER" id="PTHR32481:SF0">
    <property type="entry name" value="AMINOPEPTIDASE YPDE-RELATED"/>
    <property type="match status" value="1"/>
</dbReference>